<dbReference type="AlphaFoldDB" id="A0A485AQQ9"/>
<gene>
    <name evidence="1" type="ORF">NCTC12998_02248</name>
</gene>
<evidence type="ECO:0000313" key="2">
    <source>
        <dbReference type="Proteomes" id="UP000345637"/>
    </source>
</evidence>
<dbReference type="RefSeq" id="WP_152632014.1">
    <property type="nucleotide sequence ID" value="NZ_JAQNHJ010000005.1"/>
</dbReference>
<dbReference type="EMBL" id="CAADJE010000021">
    <property type="protein sequence ID" value="VFS63354.1"/>
    <property type="molecule type" value="Genomic_DNA"/>
</dbReference>
<accession>A0A485AQQ9</accession>
<sequence length="424" mass="49167">MKKKDILNVFGVEISTPLIREEIEQLLDILPQLAIDNFNNVKITVEQITQAVNDEIRKLILMLDEVDAGLFSEVLEEYSLLANSYEQHTMQPEKDKWGFYIRFQVSTPLGIDCNSLVFLDKFIIESDSGLSLKEARILRLRNLENALYKEIAEVSRRVEQALIFSFAELGIGIAYPDNLASAALLEKAKRAAEKDFFAQHTVEHDSFFEIPLIHWSDKFGVNLFLEKSIAWDTKATQENEAVDVERFNNFFSQHYNRFESVFVAGESYKKIKTATSILTTSLFDDSLINRIILSMTAIEVLSEKMRRPDAEIDALKYLSKKLNEAEIDIQVKESIKKELDKLHHQSIGKNCRILVKSLLSKKDAKLFYDLYEFRSQLVHAGELKKDEKEEQAEMFNIYRESYSLAKRLLEAYVEKLSEEERKYR</sequence>
<protein>
    <submittedName>
        <fullName evidence="1">Uncharacterized protein</fullName>
    </submittedName>
</protein>
<dbReference type="Proteomes" id="UP000345637">
    <property type="component" value="Unassembled WGS sequence"/>
</dbReference>
<proteinExistence type="predicted"/>
<organism evidence="1 2">
    <name type="scientific">Raoultella planticola</name>
    <name type="common">Klebsiella planticola</name>
    <dbReference type="NCBI Taxonomy" id="575"/>
    <lineage>
        <taxon>Bacteria</taxon>
        <taxon>Pseudomonadati</taxon>
        <taxon>Pseudomonadota</taxon>
        <taxon>Gammaproteobacteria</taxon>
        <taxon>Enterobacterales</taxon>
        <taxon>Enterobacteriaceae</taxon>
        <taxon>Klebsiella/Raoultella group</taxon>
        <taxon>Raoultella</taxon>
    </lineage>
</organism>
<name>A0A485AQQ9_RAOPL</name>
<evidence type="ECO:0000313" key="1">
    <source>
        <dbReference type="EMBL" id="VFS63354.1"/>
    </source>
</evidence>
<reference evidence="1 2" key="1">
    <citation type="submission" date="2019-03" db="EMBL/GenBank/DDBJ databases">
        <authorList>
            <consortium name="Pathogen Informatics"/>
        </authorList>
    </citation>
    <scope>NUCLEOTIDE SEQUENCE [LARGE SCALE GENOMIC DNA]</scope>
    <source>
        <strain evidence="1 2">NCTC12998</strain>
    </source>
</reference>